<accession>A0A1M4UXS9</accession>
<reference evidence="2 3" key="1">
    <citation type="submission" date="2016-11" db="EMBL/GenBank/DDBJ databases">
        <authorList>
            <person name="Jaros S."/>
            <person name="Januszkiewicz K."/>
            <person name="Wedrychowicz H."/>
        </authorList>
    </citation>
    <scope>NUCLEOTIDE SEQUENCE [LARGE SCALE GENOMIC DNA]</scope>
    <source>
        <strain evidence="2 3">DSM 44523</strain>
    </source>
</reference>
<proteinExistence type="predicted"/>
<feature type="transmembrane region" description="Helical" evidence="1">
    <location>
        <begin position="45"/>
        <end position="63"/>
    </location>
</feature>
<dbReference type="RefSeq" id="WP_143173911.1">
    <property type="nucleotide sequence ID" value="NZ_FQVN01000001.1"/>
</dbReference>
<protein>
    <submittedName>
        <fullName evidence="2">Uncharacterized protein</fullName>
    </submittedName>
</protein>
<dbReference type="Proteomes" id="UP000184501">
    <property type="component" value="Unassembled WGS sequence"/>
</dbReference>
<evidence type="ECO:0000313" key="3">
    <source>
        <dbReference type="Proteomes" id="UP000184501"/>
    </source>
</evidence>
<feature type="transmembrane region" description="Helical" evidence="1">
    <location>
        <begin position="12"/>
        <end position="33"/>
    </location>
</feature>
<gene>
    <name evidence="2" type="ORF">SAMN05444320_101573</name>
</gene>
<dbReference type="EMBL" id="FQVN01000001">
    <property type="protein sequence ID" value="SHE61447.1"/>
    <property type="molecule type" value="Genomic_DNA"/>
</dbReference>
<keyword evidence="1" id="KW-1133">Transmembrane helix</keyword>
<keyword evidence="1" id="KW-0812">Transmembrane</keyword>
<evidence type="ECO:0000313" key="2">
    <source>
        <dbReference type="EMBL" id="SHE61447.1"/>
    </source>
</evidence>
<keyword evidence="1" id="KW-0472">Membrane</keyword>
<sequence length="154" mass="15879">MPAAPVLRGLQSMAFAFAGACVLVAVIAVGGVYPGVGLRFDPAALLPLVVAAADLLLVTLLERQAPPANAAEPEGAAHLLRTTALARMAFAEAPTLVGFVLVFVLSDTVLPVVLGLLGSLLLFAVWWPGERLVAAVRRRVEPIGGGPALNEALR</sequence>
<dbReference type="AlphaFoldDB" id="A0A1M4UXS9"/>
<feature type="transmembrane region" description="Helical" evidence="1">
    <location>
        <begin position="109"/>
        <end position="129"/>
    </location>
</feature>
<dbReference type="STRING" id="2017.SAMN05444320_101573"/>
<evidence type="ECO:0000256" key="1">
    <source>
        <dbReference type="SAM" id="Phobius"/>
    </source>
</evidence>
<name>A0A1M4UXS9_STRHI</name>
<organism evidence="2 3">
    <name type="scientific">Streptoalloteichus hindustanus</name>
    <dbReference type="NCBI Taxonomy" id="2017"/>
    <lineage>
        <taxon>Bacteria</taxon>
        <taxon>Bacillati</taxon>
        <taxon>Actinomycetota</taxon>
        <taxon>Actinomycetes</taxon>
        <taxon>Pseudonocardiales</taxon>
        <taxon>Pseudonocardiaceae</taxon>
        <taxon>Streptoalloteichus</taxon>
    </lineage>
</organism>
<feature type="transmembrane region" description="Helical" evidence="1">
    <location>
        <begin position="84"/>
        <end position="103"/>
    </location>
</feature>
<keyword evidence="3" id="KW-1185">Reference proteome</keyword>